<dbReference type="EMBL" id="FJOG01000073">
    <property type="protein sequence ID" value="CZR69550.1"/>
    <property type="molecule type" value="Genomic_DNA"/>
</dbReference>
<dbReference type="InterPro" id="IPR009288">
    <property type="entry name" value="AIG2-like_dom"/>
</dbReference>
<evidence type="ECO:0000313" key="6">
    <source>
        <dbReference type="Proteomes" id="UP000184330"/>
    </source>
</evidence>
<dbReference type="SUPFAM" id="SSF110857">
    <property type="entry name" value="Gamma-glutamyl cyclotransferase-like"/>
    <property type="match status" value="1"/>
</dbReference>
<evidence type="ECO:0000256" key="2">
    <source>
        <dbReference type="ARBA" id="ARBA00022679"/>
    </source>
</evidence>
<proteinExistence type="inferred from homology"/>
<gene>
    <name evidence="5" type="ORF">PAC_19450</name>
</gene>
<dbReference type="PANTHER" id="PTHR31544">
    <property type="entry name" value="AIG2-LIKE PROTEIN D"/>
    <property type="match status" value="1"/>
</dbReference>
<dbReference type="OrthoDB" id="1044435at2759"/>
<accession>A0A1L7XX27</accession>
<keyword evidence="6" id="KW-1185">Reference proteome</keyword>
<dbReference type="InterPro" id="IPR045038">
    <property type="entry name" value="AIG2-like"/>
</dbReference>
<protein>
    <recommendedName>
        <fullName evidence="3">Putative gamma-glutamylcyclotransferase</fullName>
    </recommendedName>
</protein>
<sequence length="182" mass="21085">MGVQTHTAFFYGTLMAAEILYRVCYGTSKVHEFPILQRAASKLEIRPALLYNYCRHRVLEADYPAIIPQQGHTVRGTYVTGLTDDNIRKLDRFEGSQYSRQKVNVTILSDGQEKGEVVEAQTYIWSAGVDYLEKQEWDYEDFRKNKMHLWTDTSREFEDLDNAVLVELSDETDEEEMLRAAA</sequence>
<dbReference type="Proteomes" id="UP000184330">
    <property type="component" value="Unassembled WGS sequence"/>
</dbReference>
<evidence type="ECO:0000259" key="4">
    <source>
        <dbReference type="Pfam" id="PF06094"/>
    </source>
</evidence>
<organism evidence="5 6">
    <name type="scientific">Phialocephala subalpina</name>
    <dbReference type="NCBI Taxonomy" id="576137"/>
    <lineage>
        <taxon>Eukaryota</taxon>
        <taxon>Fungi</taxon>
        <taxon>Dikarya</taxon>
        <taxon>Ascomycota</taxon>
        <taxon>Pezizomycotina</taxon>
        <taxon>Leotiomycetes</taxon>
        <taxon>Helotiales</taxon>
        <taxon>Mollisiaceae</taxon>
        <taxon>Phialocephala</taxon>
        <taxon>Phialocephala fortinii species complex</taxon>
    </lineage>
</organism>
<dbReference type="CDD" id="cd06661">
    <property type="entry name" value="GGCT_like"/>
    <property type="match status" value="1"/>
</dbReference>
<comment type="similarity">
    <text evidence="1">Belongs to the gamma-glutamylcyclotransferase family.</text>
</comment>
<reference evidence="5 6" key="1">
    <citation type="submission" date="2016-03" db="EMBL/GenBank/DDBJ databases">
        <authorList>
            <person name="Ploux O."/>
        </authorList>
    </citation>
    <scope>NUCLEOTIDE SEQUENCE [LARGE SCALE GENOMIC DNA]</scope>
    <source>
        <strain evidence="5 6">UAMH 11012</strain>
    </source>
</reference>
<dbReference type="GO" id="GO:0016740">
    <property type="term" value="F:transferase activity"/>
    <property type="evidence" value="ECO:0007669"/>
    <property type="project" value="UniProtKB-KW"/>
</dbReference>
<dbReference type="PANTHER" id="PTHR31544:SF2">
    <property type="entry name" value="AIG2-LIKE PROTEIN D"/>
    <property type="match status" value="1"/>
</dbReference>
<evidence type="ECO:0000256" key="1">
    <source>
        <dbReference type="ARBA" id="ARBA00008861"/>
    </source>
</evidence>
<dbReference type="InterPro" id="IPR013024">
    <property type="entry name" value="GGCT-like"/>
</dbReference>
<evidence type="ECO:0000313" key="5">
    <source>
        <dbReference type="EMBL" id="CZR69550.1"/>
    </source>
</evidence>
<keyword evidence="2" id="KW-0808">Transferase</keyword>
<feature type="domain" description="Gamma-glutamylcyclotransferase AIG2-like" evidence="4">
    <location>
        <begin position="9"/>
        <end position="138"/>
    </location>
</feature>
<name>A0A1L7XX27_9HELO</name>
<dbReference type="AlphaFoldDB" id="A0A1L7XX27"/>
<dbReference type="Gene3D" id="3.10.490.10">
    <property type="entry name" value="Gamma-glutamyl cyclotransferase-like"/>
    <property type="match status" value="1"/>
</dbReference>
<dbReference type="InterPro" id="IPR036568">
    <property type="entry name" value="GGCT-like_sf"/>
</dbReference>
<dbReference type="Pfam" id="PF06094">
    <property type="entry name" value="GGACT"/>
    <property type="match status" value="1"/>
</dbReference>
<evidence type="ECO:0000256" key="3">
    <source>
        <dbReference type="ARBA" id="ARBA00030602"/>
    </source>
</evidence>